<evidence type="ECO:0000256" key="1">
    <source>
        <dbReference type="ARBA" id="ARBA00004571"/>
    </source>
</evidence>
<dbReference type="SUPFAM" id="SSF56935">
    <property type="entry name" value="Porins"/>
    <property type="match status" value="1"/>
</dbReference>
<evidence type="ECO:0000256" key="8">
    <source>
        <dbReference type="ARBA" id="ARBA00023136"/>
    </source>
</evidence>
<sequence>MSGITRTQKITTVAAAVTAALAGYSTAEAQLEEIIVTAAKKTQNLQDIAGSVQAISESDIKRNQAVNMQDYAKLIPTMSYVNYLPGTGKVYFRGIADDNGTFISEESVATYIDEQPVTQSGMQVDVRLVDINRIEALSGPQGSLYGSSAQSGTLRIITNKPDPSGFEASVDVTMKASAASPRNEDSYDISAMVNVPVTENFAIRVVGFTAEDGGFVDNIEGVSARFGLNKNSDWDPSVVHEDVNSFKSEGGRIFGRWELDDGYIQAGVSAQNNHADGYNNFDPTIGDLQKIAFFEEPRTDDWTQLSLTIEKDLGWATLLSATSYFDRDVFYTLDRSVYANYFGTFCYYYNGYPAGWSKYCFQPVGTAYWYNDTIGWQDLFQWNSTKTQEFRLSNQTDQMDWVFGLFYQEREEGWDFHTMSVNYADSVGFQNRLNYITYYIPDRLPVAPTDVWWSSYDRTTWETMAVFGQVDYRFNEDWELTLGGRWFDRQADKRYWVENPGGALTADGILPKNDYGNPGDSDFVPKVSIKYRLSDDALVYALYSEGYRPGGVNRGRSSAPIYPDVYESDFLSNYEFGYKATLLDGRFRLNLTYFTMDWEDYQIELVDPSNLPCGSADAYPAPQCGQPWQKVVANLGDAESDGLTMEVLALIGDSTELGFNSQWVKAETASPLADGSAPTGSRLPQVPKFKGNIWIEKTVEFNKFGANEAFVRGSVSYTGDSVSAVQPGYAFAQDSFTIADMKVGIMGDDWELDFFISNISDERAEIAVNDWMFDYFFGRGRQYTNRPREVGIRFTKTW</sequence>
<dbReference type="EMBL" id="UINC01002499">
    <property type="protein sequence ID" value="SUZ97334.1"/>
    <property type="molecule type" value="Genomic_DNA"/>
</dbReference>
<evidence type="ECO:0000259" key="10">
    <source>
        <dbReference type="Pfam" id="PF00593"/>
    </source>
</evidence>
<evidence type="ECO:0008006" key="13">
    <source>
        <dbReference type="Google" id="ProtNLM"/>
    </source>
</evidence>
<evidence type="ECO:0000256" key="4">
    <source>
        <dbReference type="ARBA" id="ARBA00022692"/>
    </source>
</evidence>
<keyword evidence="3" id="KW-0410">Iron transport</keyword>
<organism evidence="12">
    <name type="scientific">marine metagenome</name>
    <dbReference type="NCBI Taxonomy" id="408172"/>
    <lineage>
        <taxon>unclassified sequences</taxon>
        <taxon>metagenomes</taxon>
        <taxon>ecological metagenomes</taxon>
    </lineage>
</organism>
<evidence type="ECO:0000259" key="11">
    <source>
        <dbReference type="Pfam" id="PF07715"/>
    </source>
</evidence>
<evidence type="ECO:0000256" key="6">
    <source>
        <dbReference type="ARBA" id="ARBA00023065"/>
    </source>
</evidence>
<keyword evidence="8" id="KW-0472">Membrane</keyword>
<dbReference type="InterPro" id="IPR039426">
    <property type="entry name" value="TonB-dep_rcpt-like"/>
</dbReference>
<keyword evidence="6" id="KW-0406">Ion transport</keyword>
<dbReference type="Gene3D" id="2.40.170.20">
    <property type="entry name" value="TonB-dependent receptor, beta-barrel domain"/>
    <property type="match status" value="1"/>
</dbReference>
<dbReference type="PANTHER" id="PTHR32552">
    <property type="entry name" value="FERRICHROME IRON RECEPTOR-RELATED"/>
    <property type="match status" value="1"/>
</dbReference>
<dbReference type="InterPro" id="IPR012910">
    <property type="entry name" value="Plug_dom"/>
</dbReference>
<evidence type="ECO:0000256" key="3">
    <source>
        <dbReference type="ARBA" id="ARBA00022496"/>
    </source>
</evidence>
<evidence type="ECO:0000313" key="12">
    <source>
        <dbReference type="EMBL" id="SUZ97334.1"/>
    </source>
</evidence>
<reference evidence="12" key="1">
    <citation type="submission" date="2018-05" db="EMBL/GenBank/DDBJ databases">
        <authorList>
            <person name="Lanie J.A."/>
            <person name="Ng W.-L."/>
            <person name="Kazmierczak K.M."/>
            <person name="Andrzejewski T.M."/>
            <person name="Davidsen T.M."/>
            <person name="Wayne K.J."/>
            <person name="Tettelin H."/>
            <person name="Glass J.I."/>
            <person name="Rusch D."/>
            <person name="Podicherti R."/>
            <person name="Tsui H.-C.T."/>
            <person name="Winkler M.E."/>
        </authorList>
    </citation>
    <scope>NUCLEOTIDE SEQUENCE</scope>
</reference>
<dbReference type="Pfam" id="PF07715">
    <property type="entry name" value="Plug"/>
    <property type="match status" value="1"/>
</dbReference>
<evidence type="ECO:0000256" key="7">
    <source>
        <dbReference type="ARBA" id="ARBA00023077"/>
    </source>
</evidence>
<dbReference type="GO" id="GO:0009279">
    <property type="term" value="C:cell outer membrane"/>
    <property type="evidence" value="ECO:0007669"/>
    <property type="project" value="UniProtKB-SubCell"/>
</dbReference>
<keyword evidence="9" id="KW-0998">Cell outer membrane</keyword>
<keyword evidence="2" id="KW-0813">Transport</keyword>
<dbReference type="InterPro" id="IPR036942">
    <property type="entry name" value="Beta-barrel_TonB_sf"/>
</dbReference>
<gene>
    <name evidence="12" type="ORF">METZ01_LOCUS50188</name>
</gene>
<feature type="domain" description="TonB-dependent receptor plug" evidence="11">
    <location>
        <begin position="45"/>
        <end position="153"/>
    </location>
</feature>
<accession>A0A381S1L4</accession>
<proteinExistence type="predicted"/>
<evidence type="ECO:0000256" key="2">
    <source>
        <dbReference type="ARBA" id="ARBA00022448"/>
    </source>
</evidence>
<protein>
    <recommendedName>
        <fullName evidence="13">TonB-dependent receptor plug domain-containing protein</fullName>
    </recommendedName>
</protein>
<keyword evidence="4" id="KW-0812">Transmembrane</keyword>
<feature type="domain" description="TonB-dependent receptor-like beta-barrel" evidence="10">
    <location>
        <begin position="267"/>
        <end position="759"/>
    </location>
</feature>
<name>A0A381S1L4_9ZZZZ</name>
<comment type="subcellular location">
    <subcellularLocation>
        <location evidence="1">Cell outer membrane</location>
        <topology evidence="1">Multi-pass membrane protein</topology>
    </subcellularLocation>
</comment>
<dbReference type="AlphaFoldDB" id="A0A381S1L4"/>
<keyword evidence="5" id="KW-0408">Iron</keyword>
<keyword evidence="7" id="KW-0798">TonB box</keyword>
<dbReference type="PANTHER" id="PTHR32552:SF81">
    <property type="entry name" value="TONB-DEPENDENT OUTER MEMBRANE RECEPTOR"/>
    <property type="match status" value="1"/>
</dbReference>
<evidence type="ECO:0000256" key="5">
    <source>
        <dbReference type="ARBA" id="ARBA00023004"/>
    </source>
</evidence>
<dbReference type="InterPro" id="IPR000531">
    <property type="entry name" value="Beta-barrel_TonB"/>
</dbReference>
<dbReference type="GO" id="GO:0006826">
    <property type="term" value="P:iron ion transport"/>
    <property type="evidence" value="ECO:0007669"/>
    <property type="project" value="UniProtKB-KW"/>
</dbReference>
<evidence type="ECO:0000256" key="9">
    <source>
        <dbReference type="ARBA" id="ARBA00023237"/>
    </source>
</evidence>
<dbReference type="Pfam" id="PF00593">
    <property type="entry name" value="TonB_dep_Rec_b-barrel"/>
    <property type="match status" value="1"/>
</dbReference>